<comment type="caution">
    <text evidence="2">The sequence shown here is derived from an EMBL/GenBank/DDBJ whole genome shotgun (WGS) entry which is preliminary data.</text>
</comment>
<reference evidence="3" key="1">
    <citation type="journal article" date="2019" name="Int. J. Syst. Evol. Microbiol.">
        <title>The Global Catalogue of Microorganisms (GCM) 10K type strain sequencing project: providing services to taxonomists for standard genome sequencing and annotation.</title>
        <authorList>
            <consortium name="The Broad Institute Genomics Platform"/>
            <consortium name="The Broad Institute Genome Sequencing Center for Infectious Disease"/>
            <person name="Wu L."/>
            <person name="Ma J."/>
        </authorList>
    </citation>
    <scope>NUCLEOTIDE SEQUENCE [LARGE SCALE GENOMIC DNA]</scope>
    <source>
        <strain evidence="3">JCM 18283</strain>
    </source>
</reference>
<dbReference type="EMBL" id="BAABJI010000004">
    <property type="protein sequence ID" value="GAA4929527.1"/>
    <property type="molecule type" value="Genomic_DNA"/>
</dbReference>
<keyword evidence="3" id="KW-1185">Reference proteome</keyword>
<evidence type="ECO:0000313" key="2">
    <source>
        <dbReference type="EMBL" id="GAA4929527.1"/>
    </source>
</evidence>
<feature type="compositionally biased region" description="Basic and acidic residues" evidence="1">
    <location>
        <begin position="1"/>
        <end position="17"/>
    </location>
</feature>
<proteinExistence type="predicted"/>
<sequence length="60" mass="7182">MLALIKEHKADDKDTHQQKQNGTDYDEYEIFLRLKHKKDTARQEYKIKLAILDITIHNSK</sequence>
<evidence type="ECO:0000256" key="1">
    <source>
        <dbReference type="SAM" id="MobiDB-lite"/>
    </source>
</evidence>
<name>A0ABP9G7D5_9SPHI</name>
<protein>
    <submittedName>
        <fullName evidence="2">Uncharacterized protein</fullName>
    </submittedName>
</protein>
<dbReference type="Proteomes" id="UP001501436">
    <property type="component" value="Unassembled WGS sequence"/>
</dbReference>
<organism evidence="2 3">
    <name type="scientific">Mucilaginibacter defluvii</name>
    <dbReference type="NCBI Taxonomy" id="1196019"/>
    <lineage>
        <taxon>Bacteria</taxon>
        <taxon>Pseudomonadati</taxon>
        <taxon>Bacteroidota</taxon>
        <taxon>Sphingobacteriia</taxon>
        <taxon>Sphingobacteriales</taxon>
        <taxon>Sphingobacteriaceae</taxon>
        <taxon>Mucilaginibacter</taxon>
    </lineage>
</organism>
<accession>A0ABP9G7D5</accession>
<feature type="region of interest" description="Disordered" evidence="1">
    <location>
        <begin position="1"/>
        <end position="21"/>
    </location>
</feature>
<evidence type="ECO:0000313" key="3">
    <source>
        <dbReference type="Proteomes" id="UP001501436"/>
    </source>
</evidence>
<gene>
    <name evidence="2" type="ORF">GCM10023313_37850</name>
</gene>